<name>A0AA39XDN1_9PEZI</name>
<dbReference type="AlphaFoldDB" id="A0AA39XDN1"/>
<evidence type="ECO:0000256" key="1">
    <source>
        <dbReference type="SAM" id="MobiDB-lite"/>
    </source>
</evidence>
<feature type="region of interest" description="Disordered" evidence="1">
    <location>
        <begin position="215"/>
        <end position="244"/>
    </location>
</feature>
<dbReference type="Proteomes" id="UP001175000">
    <property type="component" value="Unassembled WGS sequence"/>
</dbReference>
<evidence type="ECO:0000313" key="2">
    <source>
        <dbReference type="EMBL" id="KAK0631467.1"/>
    </source>
</evidence>
<protein>
    <submittedName>
        <fullName evidence="2">Uncharacterized protein</fullName>
    </submittedName>
</protein>
<dbReference type="EMBL" id="JAULSU010000001">
    <property type="protein sequence ID" value="KAK0631467.1"/>
    <property type="molecule type" value="Genomic_DNA"/>
</dbReference>
<reference evidence="2" key="1">
    <citation type="submission" date="2023-06" db="EMBL/GenBank/DDBJ databases">
        <title>Genome-scale phylogeny and comparative genomics of the fungal order Sordariales.</title>
        <authorList>
            <consortium name="Lawrence Berkeley National Laboratory"/>
            <person name="Hensen N."/>
            <person name="Bonometti L."/>
            <person name="Westerberg I."/>
            <person name="Brannstrom I.O."/>
            <person name="Guillou S."/>
            <person name="Cros-Aarteil S."/>
            <person name="Calhoun S."/>
            <person name="Haridas S."/>
            <person name="Kuo A."/>
            <person name="Mondo S."/>
            <person name="Pangilinan J."/>
            <person name="Riley R."/>
            <person name="Labutti K."/>
            <person name="Andreopoulos B."/>
            <person name="Lipzen A."/>
            <person name="Chen C."/>
            <person name="Yanf M."/>
            <person name="Daum C."/>
            <person name="Ng V."/>
            <person name="Clum A."/>
            <person name="Steindorff A."/>
            <person name="Ohm R."/>
            <person name="Martin F."/>
            <person name="Silar P."/>
            <person name="Natvig D."/>
            <person name="Lalanne C."/>
            <person name="Gautier V."/>
            <person name="Ament-Velasquez S.L."/>
            <person name="Kruys A."/>
            <person name="Hutchinson M.I."/>
            <person name="Powell A.J."/>
            <person name="Barry K."/>
            <person name="Miller A.N."/>
            <person name="Grigoriev I.V."/>
            <person name="Debuchy R."/>
            <person name="Gladieux P."/>
            <person name="Thoren M.H."/>
            <person name="Johannesson H."/>
        </authorList>
    </citation>
    <scope>NUCLEOTIDE SEQUENCE</scope>
    <source>
        <strain evidence="2">CBS 606.72</strain>
    </source>
</reference>
<gene>
    <name evidence="2" type="ORF">B0T14DRAFT_490017</name>
</gene>
<keyword evidence="3" id="KW-1185">Reference proteome</keyword>
<feature type="compositionally biased region" description="Polar residues" evidence="1">
    <location>
        <begin position="215"/>
        <end position="240"/>
    </location>
</feature>
<comment type="caution">
    <text evidence="2">The sequence shown here is derived from an EMBL/GenBank/DDBJ whole genome shotgun (WGS) entry which is preliminary data.</text>
</comment>
<accession>A0AA39XDN1</accession>
<organism evidence="2 3">
    <name type="scientific">Immersiella caudata</name>
    <dbReference type="NCBI Taxonomy" id="314043"/>
    <lineage>
        <taxon>Eukaryota</taxon>
        <taxon>Fungi</taxon>
        <taxon>Dikarya</taxon>
        <taxon>Ascomycota</taxon>
        <taxon>Pezizomycotina</taxon>
        <taxon>Sordariomycetes</taxon>
        <taxon>Sordariomycetidae</taxon>
        <taxon>Sordariales</taxon>
        <taxon>Lasiosphaeriaceae</taxon>
        <taxon>Immersiella</taxon>
    </lineage>
</organism>
<sequence length="295" mass="31783">MAAADLLFGVAFGRDVVILDDEDDFERDSTSIGIDHLPIICHPLFSPAHHLAMALELPLPTSLLDHPFSKEAFAQSPANSARQLAAKPKFSTFDDDADNDDSDIPLLLDRFSKVFERHEQIALALAGPDSRCQLPYQDYLPCPGSGPGSPAVSVATDYITPAAPVVVEPPQPEPQPTLSFDDIATASVSANNPMARYLSDMSQSHEWLAVVMEQPSTEAGPNVTPSNAAPRQDTPASSITLDGDHSLPEGSYLAAPVEGLTLSTTRKYEDEDEEILELETHTFEALATMCVPHPP</sequence>
<proteinExistence type="predicted"/>
<evidence type="ECO:0000313" key="3">
    <source>
        <dbReference type="Proteomes" id="UP001175000"/>
    </source>
</evidence>